<dbReference type="Proteomes" id="UP000801492">
    <property type="component" value="Unassembled WGS sequence"/>
</dbReference>
<dbReference type="AlphaFoldDB" id="A0A8K0GKA9"/>
<accession>A0A8K0GKA9</accession>
<gene>
    <name evidence="1" type="ORF">ILUMI_03039</name>
</gene>
<proteinExistence type="predicted"/>
<sequence>MIGIRTVHAVESNKDPSVLDVSRKVLIDITTISDQRIIEKVRDYNKYKALKKNMKSAYNKQCFAKIEIFKKDILKLVDASPCKFVSVPLQKNTYMRTRSSTQRKKWKKYDNWGRLEQELTTTSISNEIEEEYGNIKRMIRKVAREALGTESEGEKIRTSVDV</sequence>
<name>A0A8K0GKA9_IGNLU</name>
<evidence type="ECO:0000313" key="1">
    <source>
        <dbReference type="EMBL" id="KAF2903149.1"/>
    </source>
</evidence>
<organism evidence="1 2">
    <name type="scientific">Ignelater luminosus</name>
    <name type="common">Cucubano</name>
    <name type="synonym">Pyrophorus luminosus</name>
    <dbReference type="NCBI Taxonomy" id="2038154"/>
    <lineage>
        <taxon>Eukaryota</taxon>
        <taxon>Metazoa</taxon>
        <taxon>Ecdysozoa</taxon>
        <taxon>Arthropoda</taxon>
        <taxon>Hexapoda</taxon>
        <taxon>Insecta</taxon>
        <taxon>Pterygota</taxon>
        <taxon>Neoptera</taxon>
        <taxon>Endopterygota</taxon>
        <taxon>Coleoptera</taxon>
        <taxon>Polyphaga</taxon>
        <taxon>Elateriformia</taxon>
        <taxon>Elateroidea</taxon>
        <taxon>Elateridae</taxon>
        <taxon>Agrypninae</taxon>
        <taxon>Pyrophorini</taxon>
        <taxon>Ignelater</taxon>
    </lineage>
</organism>
<evidence type="ECO:0000313" key="2">
    <source>
        <dbReference type="Proteomes" id="UP000801492"/>
    </source>
</evidence>
<protein>
    <submittedName>
        <fullName evidence="1">Uncharacterized protein</fullName>
    </submittedName>
</protein>
<dbReference type="EMBL" id="VTPC01001097">
    <property type="protein sequence ID" value="KAF2903149.1"/>
    <property type="molecule type" value="Genomic_DNA"/>
</dbReference>
<comment type="caution">
    <text evidence="1">The sequence shown here is derived from an EMBL/GenBank/DDBJ whole genome shotgun (WGS) entry which is preliminary data.</text>
</comment>
<reference evidence="1" key="1">
    <citation type="submission" date="2019-08" db="EMBL/GenBank/DDBJ databases">
        <title>The genome of the North American firefly Photinus pyralis.</title>
        <authorList>
            <consortium name="Photinus pyralis genome working group"/>
            <person name="Fallon T.R."/>
            <person name="Sander Lower S.E."/>
            <person name="Weng J.-K."/>
        </authorList>
    </citation>
    <scope>NUCLEOTIDE SEQUENCE</scope>
    <source>
        <strain evidence="1">TRF0915ILg1</strain>
        <tissue evidence="1">Whole body</tissue>
    </source>
</reference>
<keyword evidence="2" id="KW-1185">Reference proteome</keyword>